<organism evidence="1 2">
    <name type="scientific">Saltatorellus ferox</name>
    <dbReference type="NCBI Taxonomy" id="2528018"/>
    <lineage>
        <taxon>Bacteria</taxon>
        <taxon>Pseudomonadati</taxon>
        <taxon>Planctomycetota</taxon>
        <taxon>Planctomycetia</taxon>
        <taxon>Planctomycetia incertae sedis</taxon>
        <taxon>Saltatorellus</taxon>
    </lineage>
</organism>
<dbReference type="InterPro" id="IPR011447">
    <property type="entry name" value="DUF1552"/>
</dbReference>
<evidence type="ECO:0000313" key="1">
    <source>
        <dbReference type="EMBL" id="QDV05986.1"/>
    </source>
</evidence>
<sequence length="458" mass="51467">MTRTKSWHLSRRTFLRGAGVAVTMPYLHAMENALPAAAARRATPENPGAPRRLVHVYFPNGCSLPDEKDAANAKWRWFPSGQGRDFQLTEVLKPLEKHRSQLSFLGGLSHVKSRELLGHLAGDTWLTGGDVRFDQYKNTMSVDQVAAQELKKYTRYPSLVLSTDGGVGYKSRVSTLSFGPTGKPIASEHRQRAIFERYFSARGGEQSSAERRKSLAQGKKIVDLVLEDSHRLKRQLGKRDTEKMDEYLTSLNAVEEQVKRNEAWLDIPMKPFSAEHLNLDPNPRTAAKDYLRATFDLIVLALQTDLTRVVTYMMAREDGMGFGDNFPKIALGLNKGHHTISHDNVEGHWEEWGRYDQWFAQQFGYFIDRLATVEDEHGPLLDHTLCLYGACCSTTHNARNYPTALVGGRAMGVQHGRYERYDESTPFSNVLLTMLHAAGVKKESFSDSTGLIPGLLKG</sequence>
<name>A0A518EPH9_9BACT</name>
<dbReference type="AlphaFoldDB" id="A0A518EPH9"/>
<dbReference type="RefSeq" id="WP_145195763.1">
    <property type="nucleotide sequence ID" value="NZ_CP036434.1"/>
</dbReference>
<dbReference type="InterPro" id="IPR006311">
    <property type="entry name" value="TAT_signal"/>
</dbReference>
<proteinExistence type="predicted"/>
<keyword evidence="2" id="KW-1185">Reference proteome</keyword>
<evidence type="ECO:0000313" key="2">
    <source>
        <dbReference type="Proteomes" id="UP000320390"/>
    </source>
</evidence>
<dbReference type="OrthoDB" id="9146593at2"/>
<dbReference type="Pfam" id="PF07586">
    <property type="entry name" value="HXXSHH"/>
    <property type="match status" value="1"/>
</dbReference>
<gene>
    <name evidence="1" type="ORF">Poly30_14900</name>
</gene>
<reference evidence="1 2" key="1">
    <citation type="submission" date="2019-02" db="EMBL/GenBank/DDBJ databases">
        <title>Deep-cultivation of Planctomycetes and their phenomic and genomic characterization uncovers novel biology.</title>
        <authorList>
            <person name="Wiegand S."/>
            <person name="Jogler M."/>
            <person name="Boedeker C."/>
            <person name="Pinto D."/>
            <person name="Vollmers J."/>
            <person name="Rivas-Marin E."/>
            <person name="Kohn T."/>
            <person name="Peeters S.H."/>
            <person name="Heuer A."/>
            <person name="Rast P."/>
            <person name="Oberbeckmann S."/>
            <person name="Bunk B."/>
            <person name="Jeske O."/>
            <person name="Meyerdierks A."/>
            <person name="Storesund J.E."/>
            <person name="Kallscheuer N."/>
            <person name="Luecker S."/>
            <person name="Lage O.M."/>
            <person name="Pohl T."/>
            <person name="Merkel B.J."/>
            <person name="Hornburger P."/>
            <person name="Mueller R.-W."/>
            <person name="Bruemmer F."/>
            <person name="Labrenz M."/>
            <person name="Spormann A.M."/>
            <person name="Op den Camp H."/>
            <person name="Overmann J."/>
            <person name="Amann R."/>
            <person name="Jetten M.S.M."/>
            <person name="Mascher T."/>
            <person name="Medema M.H."/>
            <person name="Devos D.P."/>
            <person name="Kaster A.-K."/>
            <person name="Ovreas L."/>
            <person name="Rohde M."/>
            <person name="Galperin M.Y."/>
            <person name="Jogler C."/>
        </authorList>
    </citation>
    <scope>NUCLEOTIDE SEQUENCE [LARGE SCALE GENOMIC DNA]</scope>
    <source>
        <strain evidence="1 2">Poly30</strain>
    </source>
</reference>
<accession>A0A518EPH9</accession>
<dbReference type="EMBL" id="CP036434">
    <property type="protein sequence ID" value="QDV05986.1"/>
    <property type="molecule type" value="Genomic_DNA"/>
</dbReference>
<protein>
    <recommendedName>
        <fullName evidence="3">DUF1552 domain-containing protein</fullName>
    </recommendedName>
</protein>
<dbReference type="Proteomes" id="UP000320390">
    <property type="component" value="Chromosome"/>
</dbReference>
<dbReference type="PROSITE" id="PS51318">
    <property type="entry name" value="TAT"/>
    <property type="match status" value="1"/>
</dbReference>
<evidence type="ECO:0008006" key="3">
    <source>
        <dbReference type="Google" id="ProtNLM"/>
    </source>
</evidence>